<dbReference type="GO" id="GO:0016616">
    <property type="term" value="F:oxidoreductase activity, acting on the CH-OH group of donors, NAD or NADP as acceptor"/>
    <property type="evidence" value="ECO:0007669"/>
    <property type="project" value="TreeGrafter"/>
</dbReference>
<dbReference type="InterPro" id="IPR002347">
    <property type="entry name" value="SDR_fam"/>
</dbReference>
<accession>A0A1Z4LYX1</accession>
<dbReference type="AlphaFoldDB" id="A0A1Z4LYX1"/>
<evidence type="ECO:0000313" key="1">
    <source>
        <dbReference type="EMBL" id="BAY86445.1"/>
    </source>
</evidence>
<protein>
    <submittedName>
        <fullName evidence="1">Short-chain dehydrogenases/reductases family protein</fullName>
    </submittedName>
</protein>
<dbReference type="PANTHER" id="PTHR45458:SF1">
    <property type="entry name" value="SHORT CHAIN DEHYDROGENASE"/>
    <property type="match status" value="1"/>
</dbReference>
<dbReference type="InterPro" id="IPR036291">
    <property type="entry name" value="NAD(P)-bd_dom_sf"/>
</dbReference>
<evidence type="ECO:0000313" key="2">
    <source>
        <dbReference type="Proteomes" id="UP000218418"/>
    </source>
</evidence>
<sequence>MGTYLVTGANRGIGLEYCRQLKERGDNVIAVCRSVSDELKDLDLQTETDVDITSDSSVAQLVKKLDGKTLDVLINNAGIIERVSLNNLDFDSIRRQFEVNAVGPLRLTQALLNNLKSGSKVIMMTSRMGSIDDNTSGGSYGYRMSKVALSMAGKSLSEDLKSKNIPVAILHPGLVQTRMTGFSGITTEESVKGLLARIDELNIENTGTFWHSNGEILPW</sequence>
<dbReference type="PANTHER" id="PTHR45458">
    <property type="entry name" value="SHORT-CHAIN DEHYDROGENASE/REDUCTASE SDR"/>
    <property type="match status" value="1"/>
</dbReference>
<dbReference type="Gene3D" id="3.40.50.720">
    <property type="entry name" value="NAD(P)-binding Rossmann-like Domain"/>
    <property type="match status" value="1"/>
</dbReference>
<keyword evidence="2" id="KW-1185">Reference proteome</keyword>
<dbReference type="OrthoDB" id="9785826at2"/>
<dbReference type="SUPFAM" id="SSF51735">
    <property type="entry name" value="NAD(P)-binding Rossmann-fold domains"/>
    <property type="match status" value="1"/>
</dbReference>
<reference evidence="1 2" key="1">
    <citation type="submission" date="2017-06" db="EMBL/GenBank/DDBJ databases">
        <title>Genome sequencing of cyanobaciteial culture collection at National Institute for Environmental Studies (NIES).</title>
        <authorList>
            <person name="Hirose Y."/>
            <person name="Shimura Y."/>
            <person name="Fujisawa T."/>
            <person name="Nakamura Y."/>
            <person name="Kawachi M."/>
        </authorList>
    </citation>
    <scope>NUCLEOTIDE SEQUENCE [LARGE SCALE GENOMIC DNA]</scope>
    <source>
        <strain evidence="1 2">NIES-267</strain>
    </source>
</reference>
<gene>
    <name evidence="1" type="ORF">NIES267_59530</name>
</gene>
<dbReference type="CDD" id="cd05325">
    <property type="entry name" value="carb_red_sniffer_like_SDR_c"/>
    <property type="match status" value="1"/>
</dbReference>
<dbReference type="InterPro" id="IPR052184">
    <property type="entry name" value="SDR_enzymes"/>
</dbReference>
<proteinExistence type="predicted"/>
<dbReference type="Proteomes" id="UP000218418">
    <property type="component" value="Chromosome"/>
</dbReference>
<name>A0A1Z4LYX1_9CYAN</name>
<organism evidence="1 2">
    <name type="scientific">Calothrix parasitica NIES-267</name>
    <dbReference type="NCBI Taxonomy" id="1973488"/>
    <lineage>
        <taxon>Bacteria</taxon>
        <taxon>Bacillati</taxon>
        <taxon>Cyanobacteriota</taxon>
        <taxon>Cyanophyceae</taxon>
        <taxon>Nostocales</taxon>
        <taxon>Calotrichaceae</taxon>
        <taxon>Calothrix</taxon>
    </lineage>
</organism>
<dbReference type="PRINTS" id="PR00081">
    <property type="entry name" value="GDHRDH"/>
</dbReference>
<dbReference type="EMBL" id="AP018227">
    <property type="protein sequence ID" value="BAY86445.1"/>
    <property type="molecule type" value="Genomic_DNA"/>
</dbReference>
<dbReference type="Pfam" id="PF00106">
    <property type="entry name" value="adh_short"/>
    <property type="match status" value="1"/>
</dbReference>